<sequence>MFLHLGGDTVVALKDVIAIFDLDITSISKITREFLHVAEEEGFVINVSEDLPKSYVLAETNRESRVYVSPISAATLLKRAGSFTVNF</sequence>
<evidence type="ECO:0000313" key="2">
    <source>
        <dbReference type="Proteomes" id="UP000611762"/>
    </source>
</evidence>
<gene>
    <name evidence="1" type="ORF">H8698_00645</name>
</gene>
<dbReference type="RefSeq" id="WP_177678633.1">
    <property type="nucleotide sequence ID" value="NZ_JACRSU010000001.1"/>
</dbReference>
<dbReference type="NCBIfam" id="NF046065">
    <property type="entry name" value="MtxRegRemB"/>
    <property type="match status" value="1"/>
</dbReference>
<accession>A0A926DKM3</accession>
<dbReference type="AlphaFoldDB" id="A0A926DKM3"/>
<comment type="caution">
    <text evidence="1">The sequence shown here is derived from an EMBL/GenBank/DDBJ whole genome shotgun (WGS) entry which is preliminary data.</text>
</comment>
<proteinExistence type="predicted"/>
<dbReference type="InterPro" id="IPR007169">
    <property type="entry name" value="RemA-like"/>
</dbReference>
<reference evidence="1" key="1">
    <citation type="submission" date="2020-08" db="EMBL/GenBank/DDBJ databases">
        <title>Genome public.</title>
        <authorList>
            <person name="Liu C."/>
            <person name="Sun Q."/>
        </authorList>
    </citation>
    <scope>NUCLEOTIDE SEQUENCE</scope>
    <source>
        <strain evidence="1">H8</strain>
    </source>
</reference>
<name>A0A926DKM3_9FIRM</name>
<dbReference type="EMBL" id="JACRSU010000001">
    <property type="protein sequence ID" value="MBC8539482.1"/>
    <property type="molecule type" value="Genomic_DNA"/>
</dbReference>
<dbReference type="Pfam" id="PF04025">
    <property type="entry name" value="RemA-like"/>
    <property type="match status" value="1"/>
</dbReference>
<organism evidence="1 2">
    <name type="scientific">Congzhengia minquanensis</name>
    <dbReference type="NCBI Taxonomy" id="2763657"/>
    <lineage>
        <taxon>Bacteria</taxon>
        <taxon>Bacillati</taxon>
        <taxon>Bacillota</taxon>
        <taxon>Clostridia</taxon>
        <taxon>Eubacteriales</taxon>
        <taxon>Oscillospiraceae</taxon>
        <taxon>Congzhengia</taxon>
    </lineage>
</organism>
<dbReference type="Proteomes" id="UP000611762">
    <property type="component" value="Unassembled WGS sequence"/>
</dbReference>
<evidence type="ECO:0000313" key="1">
    <source>
        <dbReference type="EMBL" id="MBC8539482.1"/>
    </source>
</evidence>
<protein>
    <submittedName>
        <fullName evidence="1">DUF370 domain-containing protein</fullName>
    </submittedName>
</protein>
<keyword evidence="2" id="KW-1185">Reference proteome</keyword>